<dbReference type="InterPro" id="IPR029063">
    <property type="entry name" value="SAM-dependent_MTases_sf"/>
</dbReference>
<dbReference type="OrthoDB" id="413480at2759"/>
<accession>A0A812TP55</accession>
<proteinExistence type="predicted"/>
<keyword evidence="3" id="KW-1185">Reference proteome</keyword>
<dbReference type="Pfam" id="PF08241">
    <property type="entry name" value="Methyltransf_11"/>
    <property type="match status" value="1"/>
</dbReference>
<dbReference type="AlphaFoldDB" id="A0A812TP55"/>
<evidence type="ECO:0000259" key="1">
    <source>
        <dbReference type="Pfam" id="PF08241"/>
    </source>
</evidence>
<dbReference type="InterPro" id="IPR013216">
    <property type="entry name" value="Methyltransf_11"/>
</dbReference>
<dbReference type="Gene3D" id="3.40.50.150">
    <property type="entry name" value="Vaccinia Virus protein VP39"/>
    <property type="match status" value="1"/>
</dbReference>
<name>A0A812TP55_SYMPI</name>
<dbReference type="GO" id="GO:0008757">
    <property type="term" value="F:S-adenosylmethionine-dependent methyltransferase activity"/>
    <property type="evidence" value="ECO:0007669"/>
    <property type="project" value="InterPro"/>
</dbReference>
<dbReference type="CDD" id="cd02440">
    <property type="entry name" value="AdoMet_MTases"/>
    <property type="match status" value="1"/>
</dbReference>
<reference evidence="2" key="1">
    <citation type="submission" date="2021-02" db="EMBL/GenBank/DDBJ databases">
        <authorList>
            <person name="Dougan E. K."/>
            <person name="Rhodes N."/>
            <person name="Thang M."/>
            <person name="Chan C."/>
        </authorList>
    </citation>
    <scope>NUCLEOTIDE SEQUENCE</scope>
</reference>
<dbReference type="EMBL" id="CAJNIZ010032223">
    <property type="protein sequence ID" value="CAE7535444.1"/>
    <property type="molecule type" value="Genomic_DNA"/>
</dbReference>
<sequence length="352" mass="38861">MLRDAGVAVVGVDFSQEVINANRLRHPDIQWECWDALQLADKFDAGHFDAIVGKTLIDCFLTRTDAAGSIRRMLQQCHTVLKDTGCMMLLDKASSDTIIGRGRTRQLTVDSHKMLTFRILHPQPRQTYSASMPTEDSASNLQRQWELEIEPTLHKHFVVRPAAAGCGSLVVWSTDHVATGAGIETGDLILGYRRSGSKNMTVGNATETAKAIRTSLRNIFLLMERPASGAARRKTASLKTRLMSRQSTSQWRPSAGIGTSLSFTVLGCQPPSFALGSLFFVSACKQEQEQNTHPRNASSVIQLFANREPSAISRSVHISRVRRDALSPYPHVIPMTRLHGSAWGLLPWPSCL</sequence>
<organism evidence="2 3">
    <name type="scientific">Symbiodinium pilosum</name>
    <name type="common">Dinoflagellate</name>
    <dbReference type="NCBI Taxonomy" id="2952"/>
    <lineage>
        <taxon>Eukaryota</taxon>
        <taxon>Sar</taxon>
        <taxon>Alveolata</taxon>
        <taxon>Dinophyceae</taxon>
        <taxon>Suessiales</taxon>
        <taxon>Symbiodiniaceae</taxon>
        <taxon>Symbiodinium</taxon>
    </lineage>
</organism>
<evidence type="ECO:0000313" key="2">
    <source>
        <dbReference type="EMBL" id="CAE7535444.1"/>
    </source>
</evidence>
<protein>
    <recommendedName>
        <fullName evidence="1">Methyltransferase type 11 domain-containing protein</fullName>
    </recommendedName>
</protein>
<dbReference type="Proteomes" id="UP000649617">
    <property type="component" value="Unassembled WGS sequence"/>
</dbReference>
<feature type="domain" description="Methyltransferase type 11" evidence="1">
    <location>
        <begin position="2"/>
        <end position="86"/>
    </location>
</feature>
<gene>
    <name evidence="2" type="ORF">SPIL2461_LOCUS14135</name>
</gene>
<comment type="caution">
    <text evidence="2">The sequence shown here is derived from an EMBL/GenBank/DDBJ whole genome shotgun (WGS) entry which is preliminary data.</text>
</comment>
<evidence type="ECO:0000313" key="3">
    <source>
        <dbReference type="Proteomes" id="UP000649617"/>
    </source>
</evidence>
<dbReference type="SUPFAM" id="SSF53335">
    <property type="entry name" value="S-adenosyl-L-methionine-dependent methyltransferases"/>
    <property type="match status" value="1"/>
</dbReference>